<gene>
    <name evidence="1" type="ORF">A9200_14360</name>
</gene>
<dbReference type="AlphaFoldDB" id="A0A1B7ZD37"/>
<evidence type="ECO:0000313" key="2">
    <source>
        <dbReference type="Proteomes" id="UP000092164"/>
    </source>
</evidence>
<dbReference type="STRING" id="1836467.BTR34_16060"/>
<keyword evidence="2" id="KW-1185">Reference proteome</keyword>
<sequence>MKDIIKQKLVIDIDTAPNWDKVYSGICLVANSEIVLLLNFNEETAEFDGFTIVKNRDFEKYRVWEKEDYAELKNDNSAELLKSVDIENFSDLKSSLKHLMPELIAIYTYDDEDSYFVGKILSINDSSIELKLIDKDSKWTDKEKIKIEEISYVGFRTSYETKLIKNVLQHRV</sequence>
<dbReference type="EMBL" id="LZFP01000004">
    <property type="protein sequence ID" value="OBR41004.1"/>
    <property type="molecule type" value="Genomic_DNA"/>
</dbReference>
<comment type="caution">
    <text evidence="1">The sequence shown here is derived from an EMBL/GenBank/DDBJ whole genome shotgun (WGS) entry which is preliminary data.</text>
</comment>
<dbReference type="Proteomes" id="UP000092164">
    <property type="component" value="Unassembled WGS sequence"/>
</dbReference>
<protein>
    <submittedName>
        <fullName evidence="1">Uncharacterized protein</fullName>
    </submittedName>
</protein>
<dbReference type="OrthoDB" id="1361080at2"/>
<accession>A0A1B7ZD37</accession>
<reference evidence="2" key="1">
    <citation type="submission" date="2016-06" db="EMBL/GenBank/DDBJ databases">
        <authorList>
            <person name="Zhan P."/>
        </authorList>
    </citation>
    <scope>NUCLEOTIDE SEQUENCE [LARGE SCALE GENOMIC DNA]</scope>
    <source>
        <strain evidence="2">T28</strain>
    </source>
</reference>
<proteinExistence type="predicted"/>
<dbReference type="RefSeq" id="WP_068483056.1">
    <property type="nucleotide sequence ID" value="NZ_CP018760.1"/>
</dbReference>
<evidence type="ECO:0000313" key="1">
    <source>
        <dbReference type="EMBL" id="OBR41004.1"/>
    </source>
</evidence>
<dbReference type="KEGG" id="mart:BTR34_16060"/>
<organism evidence="1 2">
    <name type="scientific">Maribacter hydrothermalis</name>
    <dbReference type="NCBI Taxonomy" id="1836467"/>
    <lineage>
        <taxon>Bacteria</taxon>
        <taxon>Pseudomonadati</taxon>
        <taxon>Bacteroidota</taxon>
        <taxon>Flavobacteriia</taxon>
        <taxon>Flavobacteriales</taxon>
        <taxon>Flavobacteriaceae</taxon>
        <taxon>Maribacter</taxon>
    </lineage>
</organism>
<name>A0A1B7ZD37_9FLAO</name>